<dbReference type="Pfam" id="PF06695">
    <property type="entry name" value="Sm_multidrug_ex"/>
    <property type="match status" value="1"/>
</dbReference>
<dbReference type="AlphaFoldDB" id="A0A1G6NS90"/>
<feature type="transmembrane region" description="Helical" evidence="1">
    <location>
        <begin position="7"/>
        <end position="28"/>
    </location>
</feature>
<dbReference type="RefSeq" id="WP_032490933.1">
    <property type="nucleotide sequence ID" value="NZ_FMYV01000006.1"/>
</dbReference>
<dbReference type="EMBL" id="FMYV01000006">
    <property type="protein sequence ID" value="SDC70491.1"/>
    <property type="molecule type" value="Genomic_DNA"/>
</dbReference>
<keyword evidence="1" id="KW-0812">Transmembrane</keyword>
<accession>A0A1G6NS90</accession>
<protein>
    <submittedName>
        <fullName evidence="2">Putative small multi-drug export protein</fullName>
    </submittedName>
</protein>
<proteinExistence type="predicted"/>
<keyword evidence="1" id="KW-1133">Transmembrane helix</keyword>
<name>A0A1G6NS90_9BACT</name>
<feature type="transmembrane region" description="Helical" evidence="1">
    <location>
        <begin position="48"/>
        <end position="68"/>
    </location>
</feature>
<organism evidence="2 3">
    <name type="scientific">Geotoga petraea</name>
    <dbReference type="NCBI Taxonomy" id="28234"/>
    <lineage>
        <taxon>Bacteria</taxon>
        <taxon>Thermotogati</taxon>
        <taxon>Thermotogota</taxon>
        <taxon>Thermotogae</taxon>
        <taxon>Petrotogales</taxon>
        <taxon>Petrotogaceae</taxon>
        <taxon>Geotoga</taxon>
    </lineage>
</organism>
<reference evidence="2 3" key="1">
    <citation type="submission" date="2016-10" db="EMBL/GenBank/DDBJ databases">
        <authorList>
            <person name="de Groot N.N."/>
        </authorList>
    </citation>
    <scope>NUCLEOTIDE SEQUENCE [LARGE SCALE GENOMIC DNA]</scope>
    <source>
        <strain evidence="2 3">WG14</strain>
    </source>
</reference>
<keyword evidence="3" id="KW-1185">Reference proteome</keyword>
<evidence type="ECO:0000313" key="2">
    <source>
        <dbReference type="EMBL" id="SDC70491.1"/>
    </source>
</evidence>
<dbReference type="Proteomes" id="UP000199322">
    <property type="component" value="Unassembled WGS sequence"/>
</dbReference>
<evidence type="ECO:0000256" key="1">
    <source>
        <dbReference type="SAM" id="Phobius"/>
    </source>
</evidence>
<feature type="transmembrane region" description="Helical" evidence="1">
    <location>
        <begin position="89"/>
        <end position="108"/>
    </location>
</feature>
<gene>
    <name evidence="2" type="ORF">SAMN04488588_1637</name>
</gene>
<dbReference type="InterPro" id="IPR009577">
    <property type="entry name" value="Sm_multidrug_ex"/>
</dbReference>
<feature type="transmembrane region" description="Helical" evidence="1">
    <location>
        <begin position="120"/>
        <end position="142"/>
    </location>
</feature>
<evidence type="ECO:0000313" key="3">
    <source>
        <dbReference type="Proteomes" id="UP000199322"/>
    </source>
</evidence>
<dbReference type="STRING" id="28234.SAMN04488588_1637"/>
<keyword evidence="1" id="KW-0472">Membrane</keyword>
<sequence length="147" mass="16765">MEIIKYIGAAFSTWFIGFFPYFEIYIAIPAGFAAGLNWFDAFLWASLGNWMVIPFVDICYEWLMKFNFMKKIMEKSLNGKWENRIEKHGAWVILLLTPLAGVWTIGVIAKALKFNRAKLWIYSATSVGITGLIITILIINGITLNNS</sequence>